<proteinExistence type="predicted"/>
<evidence type="ECO:0000256" key="1">
    <source>
        <dbReference type="SAM" id="MobiDB-lite"/>
    </source>
</evidence>
<reference evidence="3" key="1">
    <citation type="submission" date="2016-10" db="EMBL/GenBank/DDBJ databases">
        <authorList>
            <person name="Varghese N."/>
            <person name="Submissions S."/>
        </authorList>
    </citation>
    <scope>NUCLEOTIDE SEQUENCE [LARGE SCALE GENOMIC DNA]</scope>
    <source>
        <strain evidence="3">DSM 22376</strain>
    </source>
</reference>
<name>A0A1H4G4R7_9FLAO</name>
<feature type="region of interest" description="Disordered" evidence="1">
    <location>
        <begin position="44"/>
        <end position="81"/>
    </location>
</feature>
<evidence type="ECO:0000313" key="2">
    <source>
        <dbReference type="EMBL" id="SEB03918.1"/>
    </source>
</evidence>
<dbReference type="EMBL" id="FNRD01000016">
    <property type="protein sequence ID" value="SEB03918.1"/>
    <property type="molecule type" value="Genomic_DNA"/>
</dbReference>
<gene>
    <name evidence="2" type="ORF">SAMN05443667_11671</name>
</gene>
<protein>
    <recommendedName>
        <fullName evidence="4">Transposase, Mutator family</fullName>
    </recommendedName>
</protein>
<dbReference type="RefSeq" id="WP_091093514.1">
    <property type="nucleotide sequence ID" value="NZ_FNRD01000016.1"/>
</dbReference>
<evidence type="ECO:0000313" key="3">
    <source>
        <dbReference type="Proteomes" id="UP000198951"/>
    </source>
</evidence>
<sequence>MKILLETDFNISRTEEIRETLKAIIKDAFDRISEHRTRLEVKFRDESSYQDSKNDRRSLLEARPKRMQPLAVMSHKDPFNR</sequence>
<keyword evidence="3" id="KW-1185">Reference proteome</keyword>
<evidence type="ECO:0008006" key="4">
    <source>
        <dbReference type="Google" id="ProtNLM"/>
    </source>
</evidence>
<feature type="compositionally biased region" description="Basic and acidic residues" evidence="1">
    <location>
        <begin position="44"/>
        <end position="64"/>
    </location>
</feature>
<dbReference type="OrthoDB" id="121633at2"/>
<organism evidence="2 3">
    <name type="scientific">Flavobacterium gillisiae</name>
    <dbReference type="NCBI Taxonomy" id="150146"/>
    <lineage>
        <taxon>Bacteria</taxon>
        <taxon>Pseudomonadati</taxon>
        <taxon>Bacteroidota</taxon>
        <taxon>Flavobacteriia</taxon>
        <taxon>Flavobacteriales</taxon>
        <taxon>Flavobacteriaceae</taxon>
        <taxon>Flavobacterium</taxon>
    </lineage>
</organism>
<dbReference type="Proteomes" id="UP000198951">
    <property type="component" value="Unassembled WGS sequence"/>
</dbReference>
<accession>A0A1H4G4R7</accession>
<dbReference type="AlphaFoldDB" id="A0A1H4G4R7"/>
<dbReference type="STRING" id="150146.SAMN05443667_11671"/>